<dbReference type="GO" id="GO:0034069">
    <property type="term" value="F:aminoglycoside N-acetyltransferase activity"/>
    <property type="evidence" value="ECO:0007669"/>
    <property type="project" value="TreeGrafter"/>
</dbReference>
<dbReference type="InterPro" id="IPR036527">
    <property type="entry name" value="SCP2_sterol-bd_dom_sf"/>
</dbReference>
<comment type="caution">
    <text evidence="7">The sequence shown here is derived from an EMBL/GenBank/DDBJ whole genome shotgun (WGS) entry which is preliminary data.</text>
</comment>
<comment type="similarity">
    <text evidence="3">Belongs to the acetyltransferase Eis family.</text>
</comment>
<feature type="active site" description="Proton acceptor; via carboxylate" evidence="3">
    <location>
        <position position="426"/>
    </location>
</feature>
<dbReference type="InterPro" id="IPR025559">
    <property type="entry name" value="Eis_dom"/>
</dbReference>
<keyword evidence="1 3" id="KW-0808">Transferase</keyword>
<accession>A0A7Z0DB82</accession>
<dbReference type="RefSeq" id="WP_179445920.1">
    <property type="nucleotide sequence ID" value="NZ_JACBZS010000001.1"/>
</dbReference>
<name>A0A7Z0DB82_9ACTN</name>
<feature type="binding site" evidence="3">
    <location>
        <begin position="108"/>
        <end position="113"/>
    </location>
    <ligand>
        <name>acetyl-CoA</name>
        <dbReference type="ChEBI" id="CHEBI:57288"/>
    </ligand>
</feature>
<dbReference type="AlphaFoldDB" id="A0A7Z0DB82"/>
<evidence type="ECO:0000259" key="6">
    <source>
        <dbReference type="Pfam" id="PF17668"/>
    </source>
</evidence>
<protein>
    <submittedName>
        <fullName evidence="7">Putative acetyltransferase</fullName>
    </submittedName>
</protein>
<proteinExistence type="inferred from homology"/>
<dbReference type="PANTHER" id="PTHR37817">
    <property type="entry name" value="N-ACETYLTRANSFERASE EIS"/>
    <property type="match status" value="1"/>
</dbReference>
<dbReference type="PANTHER" id="PTHR37817:SF1">
    <property type="entry name" value="N-ACETYLTRANSFERASE EIS"/>
    <property type="match status" value="1"/>
</dbReference>
<evidence type="ECO:0000313" key="8">
    <source>
        <dbReference type="Proteomes" id="UP000527616"/>
    </source>
</evidence>
<dbReference type="Pfam" id="PF13527">
    <property type="entry name" value="Acetyltransf_9"/>
    <property type="match status" value="1"/>
</dbReference>
<dbReference type="Proteomes" id="UP000527616">
    <property type="component" value="Unassembled WGS sequence"/>
</dbReference>
<dbReference type="Gene3D" id="3.30.1050.10">
    <property type="entry name" value="SCP2 sterol-binding domain"/>
    <property type="match status" value="1"/>
</dbReference>
<feature type="active site" description="Proton donor" evidence="3">
    <location>
        <position position="141"/>
    </location>
</feature>
<evidence type="ECO:0000256" key="3">
    <source>
        <dbReference type="HAMAP-Rule" id="MF_01812"/>
    </source>
</evidence>
<dbReference type="EMBL" id="JACBZS010000001">
    <property type="protein sequence ID" value="NYI72192.1"/>
    <property type="molecule type" value="Genomic_DNA"/>
</dbReference>
<evidence type="ECO:0000259" key="5">
    <source>
        <dbReference type="Pfam" id="PF13530"/>
    </source>
</evidence>
<feature type="domain" description="Enhanced intracellular survival protein" evidence="5">
    <location>
        <begin position="323"/>
        <end position="419"/>
    </location>
</feature>
<dbReference type="InterPro" id="IPR051554">
    <property type="entry name" value="Acetyltransferase_Eis"/>
</dbReference>
<sequence length="426" mass="46248">MDLQMSTFRPRSADPAEDPEAVAWLRAVSQGFHQDRLTDEALGRSLQGLLDDGFTLRAVHDHDIPAPADPRRPVATFSSTDGTINAGAGRMLPARLITDVTVRPSHRRRGLLRTMMSAELAEAKAAGLPVAALTVTEGGIYRRFGFGPATFEAKIEVATDSRFALHTPPDGGGQVVLVDAAVLEEHAGEIFRRYHAQTLGSVQRFSVIPTHVSGLWDWSSREENRRVRGAIFVAESGEPEGYVAWEARRDPDEFGKITVRDLVPLTPRAYLALWDFLGHVDLIDSVRWGSAPTEDPLRFALTEPDLYRVRGLDANVWLRMLDVPAALTARAWQSTGSCVLAVEDSLDLVGGRYRIKIADGDAEVTRTDDEADAAMDAAALGSICLGGVRPSVLAAAGLIRELRPSVAASLDQLFAATGPVWGITHF</sequence>
<dbReference type="Gene3D" id="3.40.630.30">
    <property type="match status" value="2"/>
</dbReference>
<dbReference type="CDD" id="cd04301">
    <property type="entry name" value="NAT_SF"/>
    <property type="match status" value="1"/>
</dbReference>
<dbReference type="SUPFAM" id="SSF55729">
    <property type="entry name" value="Acyl-CoA N-acyltransferases (Nat)"/>
    <property type="match status" value="1"/>
</dbReference>
<dbReference type="HAMAP" id="MF_01812">
    <property type="entry name" value="Eis"/>
    <property type="match status" value="1"/>
</dbReference>
<keyword evidence="2 3" id="KW-0012">Acyltransferase</keyword>
<evidence type="ECO:0000256" key="2">
    <source>
        <dbReference type="ARBA" id="ARBA00023315"/>
    </source>
</evidence>
<gene>
    <name evidence="7" type="ORF">GGQ54_002752</name>
</gene>
<dbReference type="GO" id="GO:0030649">
    <property type="term" value="P:aminoglycoside antibiotic catabolic process"/>
    <property type="evidence" value="ECO:0007669"/>
    <property type="project" value="TreeGrafter"/>
</dbReference>
<keyword evidence="8" id="KW-1185">Reference proteome</keyword>
<dbReference type="Pfam" id="PF17668">
    <property type="entry name" value="Acetyltransf_17"/>
    <property type="match status" value="1"/>
</dbReference>
<reference evidence="7 8" key="1">
    <citation type="submission" date="2020-07" db="EMBL/GenBank/DDBJ databases">
        <title>Sequencing the genomes of 1000 actinobacteria strains.</title>
        <authorList>
            <person name="Klenk H.-P."/>
        </authorList>
    </citation>
    <scope>NUCLEOTIDE SEQUENCE [LARGE SCALE GENOMIC DNA]</scope>
    <source>
        <strain evidence="7 8">DSM 103164</strain>
    </source>
</reference>
<feature type="compositionally biased region" description="Basic and acidic residues" evidence="4">
    <location>
        <begin position="63"/>
        <end position="72"/>
    </location>
</feature>
<feature type="binding site" evidence="3">
    <location>
        <begin position="100"/>
        <end position="102"/>
    </location>
    <ligand>
        <name>acetyl-CoA</name>
        <dbReference type="ChEBI" id="CHEBI:57288"/>
    </ligand>
</feature>
<comment type="subunit">
    <text evidence="3">Homohexamer; trimer of dimers.</text>
</comment>
<evidence type="ECO:0000256" key="4">
    <source>
        <dbReference type="SAM" id="MobiDB-lite"/>
    </source>
</evidence>
<dbReference type="InterPro" id="IPR016181">
    <property type="entry name" value="Acyl_CoA_acyltransferase"/>
</dbReference>
<feature type="domain" description="Eis-like acetyltransferase" evidence="6">
    <location>
        <begin position="216"/>
        <end position="309"/>
    </location>
</feature>
<organism evidence="7 8">
    <name type="scientific">Naumannella cuiyingiana</name>
    <dbReference type="NCBI Taxonomy" id="1347891"/>
    <lineage>
        <taxon>Bacteria</taxon>
        <taxon>Bacillati</taxon>
        <taxon>Actinomycetota</taxon>
        <taxon>Actinomycetes</taxon>
        <taxon>Propionibacteriales</taxon>
        <taxon>Propionibacteriaceae</taxon>
        <taxon>Naumannella</taxon>
    </lineage>
</organism>
<dbReference type="SUPFAM" id="SSF55718">
    <property type="entry name" value="SCP-like"/>
    <property type="match status" value="1"/>
</dbReference>
<evidence type="ECO:0000256" key="1">
    <source>
        <dbReference type="ARBA" id="ARBA00022679"/>
    </source>
</evidence>
<feature type="region of interest" description="Disordered" evidence="4">
    <location>
        <begin position="63"/>
        <end position="82"/>
    </location>
</feature>
<feature type="binding site" evidence="3">
    <location>
        <begin position="136"/>
        <end position="137"/>
    </location>
    <ligand>
        <name>acetyl-CoA</name>
        <dbReference type="ChEBI" id="CHEBI:57288"/>
    </ligand>
</feature>
<dbReference type="Pfam" id="PF13530">
    <property type="entry name" value="SCP2_2"/>
    <property type="match status" value="1"/>
</dbReference>
<dbReference type="InterPro" id="IPR022902">
    <property type="entry name" value="NAcTrfase_Eis"/>
</dbReference>
<dbReference type="InterPro" id="IPR041380">
    <property type="entry name" value="Acetyltransf_17"/>
</dbReference>
<evidence type="ECO:0000313" key="7">
    <source>
        <dbReference type="EMBL" id="NYI72192.1"/>
    </source>
</evidence>